<evidence type="ECO:0000313" key="1">
    <source>
        <dbReference type="EMBL" id="KAK8899051.1"/>
    </source>
</evidence>
<accession>A0ABR2L6R7</accession>
<protein>
    <recommendedName>
        <fullName evidence="3">TPR Domain containing protein</fullName>
    </recommendedName>
</protein>
<evidence type="ECO:0008006" key="3">
    <source>
        <dbReference type="Google" id="ProtNLM"/>
    </source>
</evidence>
<name>A0ABR2L6R7_9EUKA</name>
<comment type="caution">
    <text evidence="1">The sequence shown here is derived from an EMBL/GenBank/DDBJ whole genome shotgun (WGS) entry which is preliminary data.</text>
</comment>
<dbReference type="EMBL" id="JAPFFF010000001">
    <property type="protein sequence ID" value="KAK8899051.1"/>
    <property type="molecule type" value="Genomic_DNA"/>
</dbReference>
<proteinExistence type="predicted"/>
<gene>
    <name evidence="1" type="ORF">M9Y10_001349</name>
</gene>
<sequence length="390" mass="45265">MNNVTLDCAFGPHTDEVLKQMQDKKEYEGDNDYVEYPLPPLISTERMFSSVQEGMTPEKERAFTIAHKARTAMECGNYRDADKMAYHALSIDPLCFDAWRVFCNYMNQICEGDTVICAIRELIHFSRQFYKKEFDECDGMFYSVSYTRPYIRLLSDIAITAFQSDQLDVTIRAYEEIIRLNIHDNTGARNPLLACYLKIIGRIRRIPSTRPIRTIHQAEQLMTGQIDSETESIFEDGNLTVRWAKLCIAYLQNKNWKDIAKEEYEKNDLIFKVIFNDIDVSQIQPEDPNHPESYVAGSKSEEVRALGGMIKQAMRDWPDFVIELCKLLKGKVTQQFIEQVESETPDPESELTTEHKEQMKMIAQHFLDQGRTTLSNRQFDQAIQCFTFAN</sequence>
<organism evidence="1 2">
    <name type="scientific">Tritrichomonas musculus</name>
    <dbReference type="NCBI Taxonomy" id="1915356"/>
    <lineage>
        <taxon>Eukaryota</taxon>
        <taxon>Metamonada</taxon>
        <taxon>Parabasalia</taxon>
        <taxon>Tritrichomonadida</taxon>
        <taxon>Tritrichomonadidae</taxon>
        <taxon>Tritrichomonas</taxon>
    </lineage>
</organism>
<keyword evidence="2" id="KW-1185">Reference proteome</keyword>
<evidence type="ECO:0000313" key="2">
    <source>
        <dbReference type="Proteomes" id="UP001470230"/>
    </source>
</evidence>
<reference evidence="1 2" key="1">
    <citation type="submission" date="2024-04" db="EMBL/GenBank/DDBJ databases">
        <title>Tritrichomonas musculus Genome.</title>
        <authorList>
            <person name="Alves-Ferreira E."/>
            <person name="Grigg M."/>
            <person name="Lorenzi H."/>
            <person name="Galac M."/>
        </authorList>
    </citation>
    <scope>NUCLEOTIDE SEQUENCE [LARGE SCALE GENOMIC DNA]</scope>
    <source>
        <strain evidence="1 2">EAF2021</strain>
    </source>
</reference>
<dbReference type="Proteomes" id="UP001470230">
    <property type="component" value="Unassembled WGS sequence"/>
</dbReference>